<evidence type="ECO:0000256" key="1">
    <source>
        <dbReference type="ARBA" id="ARBA00004141"/>
    </source>
</evidence>
<protein>
    <recommendedName>
        <fullName evidence="7">Neurotransmitter-gated ion-channel ligand-binding domain-containing protein</fullName>
    </recommendedName>
</protein>
<comment type="caution">
    <text evidence="8">The sequence shown here is derived from an EMBL/GenBank/DDBJ whole genome shotgun (WGS) entry which is preliminary data.</text>
</comment>
<dbReference type="AlphaFoldDB" id="A0AAN9W262"/>
<feature type="chain" id="PRO_5042878761" description="Neurotransmitter-gated ion-channel ligand-binding domain-containing protein" evidence="6">
    <location>
        <begin position="25"/>
        <end position="440"/>
    </location>
</feature>
<keyword evidence="6" id="KW-0732">Signal</keyword>
<evidence type="ECO:0000256" key="6">
    <source>
        <dbReference type="SAM" id="SignalP"/>
    </source>
</evidence>
<dbReference type="Gene3D" id="2.70.170.10">
    <property type="entry name" value="Neurotransmitter-gated ion-channel ligand-binding domain"/>
    <property type="match status" value="1"/>
</dbReference>
<dbReference type="EMBL" id="JAZDUA010000025">
    <property type="protein sequence ID" value="KAK7872362.1"/>
    <property type="molecule type" value="Genomic_DNA"/>
</dbReference>
<reference evidence="8 9" key="1">
    <citation type="submission" date="2024-03" db="EMBL/GenBank/DDBJ databases">
        <title>The genome assembly and annotation of the cricket Gryllus longicercus Weissman &amp; Gray.</title>
        <authorList>
            <person name="Szrajer S."/>
            <person name="Gray D."/>
            <person name="Ylla G."/>
        </authorList>
    </citation>
    <scope>NUCLEOTIDE SEQUENCE [LARGE SCALE GENOMIC DNA]</scope>
    <source>
        <strain evidence="8">DAG 2021-001</strain>
        <tissue evidence="8">Whole body minus gut</tissue>
    </source>
</reference>
<evidence type="ECO:0000256" key="3">
    <source>
        <dbReference type="ARBA" id="ARBA00022989"/>
    </source>
</evidence>
<dbReference type="GO" id="GO:0016020">
    <property type="term" value="C:membrane"/>
    <property type="evidence" value="ECO:0007669"/>
    <property type="project" value="UniProtKB-SubCell"/>
</dbReference>
<keyword evidence="2 5" id="KW-0812">Transmembrane</keyword>
<proteinExistence type="predicted"/>
<dbReference type="CDD" id="cd18989">
    <property type="entry name" value="LGIC_ECD_cation"/>
    <property type="match status" value="1"/>
</dbReference>
<gene>
    <name evidence="8" type="ORF">R5R35_006989</name>
</gene>
<dbReference type="Pfam" id="PF02931">
    <property type="entry name" value="Neur_chan_LBD"/>
    <property type="match status" value="1"/>
</dbReference>
<evidence type="ECO:0000256" key="5">
    <source>
        <dbReference type="SAM" id="Phobius"/>
    </source>
</evidence>
<accession>A0AAN9W262</accession>
<evidence type="ECO:0000256" key="2">
    <source>
        <dbReference type="ARBA" id="ARBA00022692"/>
    </source>
</evidence>
<feature type="domain" description="Neurotransmitter-gated ion-channel ligand-binding" evidence="7">
    <location>
        <begin position="36"/>
        <end position="237"/>
    </location>
</feature>
<dbReference type="GO" id="GO:0004888">
    <property type="term" value="F:transmembrane signaling receptor activity"/>
    <property type="evidence" value="ECO:0007669"/>
    <property type="project" value="InterPro"/>
</dbReference>
<dbReference type="InterPro" id="IPR006201">
    <property type="entry name" value="Neur_channel"/>
</dbReference>
<evidence type="ECO:0000256" key="4">
    <source>
        <dbReference type="ARBA" id="ARBA00023136"/>
    </source>
</evidence>
<dbReference type="GO" id="GO:0005230">
    <property type="term" value="F:extracellular ligand-gated monoatomic ion channel activity"/>
    <property type="evidence" value="ECO:0007669"/>
    <property type="project" value="InterPro"/>
</dbReference>
<dbReference type="FunFam" id="2.70.170.10:FF:000028">
    <property type="entry name" value="AcetylCholine Receptor"/>
    <property type="match status" value="1"/>
</dbReference>
<organism evidence="8 9">
    <name type="scientific">Gryllus longicercus</name>
    <dbReference type="NCBI Taxonomy" id="2509291"/>
    <lineage>
        <taxon>Eukaryota</taxon>
        <taxon>Metazoa</taxon>
        <taxon>Ecdysozoa</taxon>
        <taxon>Arthropoda</taxon>
        <taxon>Hexapoda</taxon>
        <taxon>Insecta</taxon>
        <taxon>Pterygota</taxon>
        <taxon>Neoptera</taxon>
        <taxon>Polyneoptera</taxon>
        <taxon>Orthoptera</taxon>
        <taxon>Ensifera</taxon>
        <taxon>Gryllidea</taxon>
        <taxon>Grylloidea</taxon>
        <taxon>Gryllidae</taxon>
        <taxon>Gryllinae</taxon>
        <taxon>Gryllus</taxon>
    </lineage>
</organism>
<feature type="signal peptide" evidence="6">
    <location>
        <begin position="1"/>
        <end position="24"/>
    </location>
</feature>
<evidence type="ECO:0000259" key="7">
    <source>
        <dbReference type="Pfam" id="PF02931"/>
    </source>
</evidence>
<dbReference type="PANTHER" id="PTHR18945">
    <property type="entry name" value="NEUROTRANSMITTER GATED ION CHANNEL"/>
    <property type="match status" value="1"/>
</dbReference>
<dbReference type="InterPro" id="IPR006202">
    <property type="entry name" value="Neur_chan_lig-bd"/>
</dbReference>
<dbReference type="SUPFAM" id="SSF90112">
    <property type="entry name" value="Neurotransmitter-gated ion-channel transmembrane pore"/>
    <property type="match status" value="1"/>
</dbReference>
<dbReference type="InterPro" id="IPR036719">
    <property type="entry name" value="Neuro-gated_channel_TM_sf"/>
</dbReference>
<sequence>MLRPGPRALLLSFFLQILATGTSQVTCPTRPLNYEKELKKCLLQDYEKTVRPAAESETITTVLNMHVRTIDLLEHDSQMKIHAWTIWEWTDNNLKWNPGDFGNVRTIKMLSDDIWQPDISLMTTDDANMHFGLPSTYCEVSNLGKVLCAPPTTLLAHCVPDIRRWPFDEQTCSIVMGSWSQLASKLNLTISGTGVTLNQLPNGLWDMKWSSARVVLTQHGKSDYYPTIEYTFVLRRHSAADMSTAVAPALVLATTTLLTLLLEPGCSERLIMGITNVLAHVLYLQYTSWRLPPNGDTVPAIVVFFRDSLVLVGAALVLGVATRRLVQARSPPPDWLRSAAASLLAHAPGQLLLLGRLSARGSAATAGTAGEDGATLVSSGDSVGGVDGGGGGSGVGGGSGRGEAWSALDDTWQLAAIFLDRVALVVFFLALLSLFARYIA</sequence>
<dbReference type="Proteomes" id="UP001378592">
    <property type="component" value="Unassembled WGS sequence"/>
</dbReference>
<keyword evidence="3 5" id="KW-1133">Transmembrane helix</keyword>
<comment type="subcellular location">
    <subcellularLocation>
        <location evidence="1">Membrane</location>
        <topology evidence="1">Multi-pass membrane protein</topology>
    </subcellularLocation>
</comment>
<dbReference type="Gene3D" id="1.20.58.390">
    <property type="entry name" value="Neurotransmitter-gated ion-channel transmembrane domain"/>
    <property type="match status" value="1"/>
</dbReference>
<keyword evidence="4 5" id="KW-0472">Membrane</keyword>
<dbReference type="SUPFAM" id="SSF63712">
    <property type="entry name" value="Nicotinic receptor ligand binding domain-like"/>
    <property type="match status" value="1"/>
</dbReference>
<evidence type="ECO:0000313" key="9">
    <source>
        <dbReference type="Proteomes" id="UP001378592"/>
    </source>
</evidence>
<dbReference type="InterPro" id="IPR036734">
    <property type="entry name" value="Neur_chan_lig-bd_sf"/>
</dbReference>
<name>A0AAN9W262_9ORTH</name>
<keyword evidence="9" id="KW-1185">Reference proteome</keyword>
<feature type="transmembrane region" description="Helical" evidence="5">
    <location>
        <begin position="422"/>
        <end position="439"/>
    </location>
</feature>
<evidence type="ECO:0000313" key="8">
    <source>
        <dbReference type="EMBL" id="KAK7872362.1"/>
    </source>
</evidence>
<dbReference type="InterPro" id="IPR038050">
    <property type="entry name" value="Neuro_actylchol_rec"/>
</dbReference>